<accession>A0A382MWV3</accession>
<sequence length="63" mass="6904">MRPCFAYSKSISLGLNTFLIEVSVTILISASLAYLRIGSSDAITIRQHAQVLCPVPRHRGLFA</sequence>
<evidence type="ECO:0000313" key="2">
    <source>
        <dbReference type="EMBL" id="SVC52267.1"/>
    </source>
</evidence>
<proteinExistence type="predicted"/>
<protein>
    <submittedName>
        <fullName evidence="2">Uncharacterized protein</fullName>
    </submittedName>
</protein>
<keyword evidence="1" id="KW-0472">Membrane</keyword>
<feature type="non-terminal residue" evidence="2">
    <location>
        <position position="63"/>
    </location>
</feature>
<organism evidence="2">
    <name type="scientific">marine metagenome</name>
    <dbReference type="NCBI Taxonomy" id="408172"/>
    <lineage>
        <taxon>unclassified sequences</taxon>
        <taxon>metagenomes</taxon>
        <taxon>ecological metagenomes</taxon>
    </lineage>
</organism>
<dbReference type="EMBL" id="UINC01095850">
    <property type="protein sequence ID" value="SVC52267.1"/>
    <property type="molecule type" value="Genomic_DNA"/>
</dbReference>
<keyword evidence="1" id="KW-0812">Transmembrane</keyword>
<gene>
    <name evidence="2" type="ORF">METZ01_LOCUS305121</name>
</gene>
<keyword evidence="1" id="KW-1133">Transmembrane helix</keyword>
<evidence type="ECO:0000256" key="1">
    <source>
        <dbReference type="SAM" id="Phobius"/>
    </source>
</evidence>
<name>A0A382MWV3_9ZZZZ</name>
<feature type="transmembrane region" description="Helical" evidence="1">
    <location>
        <begin position="18"/>
        <end position="37"/>
    </location>
</feature>
<dbReference type="AlphaFoldDB" id="A0A382MWV3"/>
<reference evidence="2" key="1">
    <citation type="submission" date="2018-05" db="EMBL/GenBank/DDBJ databases">
        <authorList>
            <person name="Lanie J.A."/>
            <person name="Ng W.-L."/>
            <person name="Kazmierczak K.M."/>
            <person name="Andrzejewski T.M."/>
            <person name="Davidsen T.M."/>
            <person name="Wayne K.J."/>
            <person name="Tettelin H."/>
            <person name="Glass J.I."/>
            <person name="Rusch D."/>
            <person name="Podicherti R."/>
            <person name="Tsui H.-C.T."/>
            <person name="Winkler M.E."/>
        </authorList>
    </citation>
    <scope>NUCLEOTIDE SEQUENCE</scope>
</reference>